<dbReference type="EMBL" id="BT097086">
    <property type="protein sequence ID" value="ACU21267.1"/>
    <property type="molecule type" value="mRNA"/>
</dbReference>
<organism evidence="1">
    <name type="scientific">Glycine max</name>
    <name type="common">Soybean</name>
    <name type="synonym">Glycine hispida</name>
    <dbReference type="NCBI Taxonomy" id="3847"/>
    <lineage>
        <taxon>Eukaryota</taxon>
        <taxon>Viridiplantae</taxon>
        <taxon>Streptophyta</taxon>
        <taxon>Embryophyta</taxon>
        <taxon>Tracheophyta</taxon>
        <taxon>Spermatophyta</taxon>
        <taxon>Magnoliopsida</taxon>
        <taxon>eudicotyledons</taxon>
        <taxon>Gunneridae</taxon>
        <taxon>Pentapetalae</taxon>
        <taxon>rosids</taxon>
        <taxon>fabids</taxon>
        <taxon>Fabales</taxon>
        <taxon>Fabaceae</taxon>
        <taxon>Papilionoideae</taxon>
        <taxon>50 kb inversion clade</taxon>
        <taxon>NPAAA clade</taxon>
        <taxon>indigoferoid/millettioid clade</taxon>
        <taxon>Phaseoleae</taxon>
        <taxon>Glycine</taxon>
        <taxon>Glycine subgen. Soja</taxon>
    </lineage>
</organism>
<reference evidence="1" key="1">
    <citation type="submission" date="2009-08" db="EMBL/GenBank/DDBJ databases">
        <authorList>
            <person name="Cheung F."/>
            <person name="Xiao Y."/>
            <person name="Chan A."/>
            <person name="Moskal W."/>
            <person name="Town C.D."/>
        </authorList>
    </citation>
    <scope>NUCLEOTIDE SEQUENCE</scope>
</reference>
<accession>C6THG5</accession>
<sequence>MHWCLLGLATTKNLAAGSSMLFKGQKPGTCKMETFLVITSFLSIPSFLGNPPTITAILTPVHASTTSVVATTPLRRGNAASTNSILTPFNDSAAGGMSSMWRITGWSGPNITPLAIIGTRAYPICPAAPVTRTRTGSLAILEEMERIEGTKRFETKKSERVSVG</sequence>
<name>C6THG5_SOYBN</name>
<feature type="non-terminal residue" evidence="1">
    <location>
        <position position="164"/>
    </location>
</feature>
<proteinExistence type="evidence at transcript level"/>
<evidence type="ECO:0000313" key="1">
    <source>
        <dbReference type="EMBL" id="ACU21267.1"/>
    </source>
</evidence>
<dbReference type="AlphaFoldDB" id="C6THG5"/>
<protein>
    <submittedName>
        <fullName evidence="1">Uncharacterized protein</fullName>
    </submittedName>
</protein>